<evidence type="ECO:0000313" key="3">
    <source>
        <dbReference type="Proteomes" id="UP000516421"/>
    </source>
</evidence>
<evidence type="ECO:0000256" key="1">
    <source>
        <dbReference type="SAM" id="Phobius"/>
    </source>
</evidence>
<name>A0A7H2BLG7_9MICC</name>
<dbReference type="InterPro" id="IPR036259">
    <property type="entry name" value="MFS_trans_sf"/>
</dbReference>
<keyword evidence="3" id="KW-1185">Reference proteome</keyword>
<organism evidence="2 3">
    <name type="scientific">Rothia amarae</name>
    <dbReference type="NCBI Taxonomy" id="169480"/>
    <lineage>
        <taxon>Bacteria</taxon>
        <taxon>Bacillati</taxon>
        <taxon>Actinomycetota</taxon>
        <taxon>Actinomycetes</taxon>
        <taxon>Micrococcales</taxon>
        <taxon>Micrococcaceae</taxon>
        <taxon>Rothia</taxon>
    </lineage>
</organism>
<keyword evidence="1" id="KW-1133">Transmembrane helix</keyword>
<evidence type="ECO:0008006" key="4">
    <source>
        <dbReference type="Google" id="ProtNLM"/>
    </source>
</evidence>
<dbReference type="AlphaFoldDB" id="A0A7H2BLG7"/>
<proteinExistence type="predicted"/>
<dbReference type="EMBL" id="CP061538">
    <property type="protein sequence ID" value="QNV40513.1"/>
    <property type="molecule type" value="Genomic_DNA"/>
</dbReference>
<keyword evidence="1" id="KW-0472">Membrane</keyword>
<dbReference type="SUPFAM" id="SSF103473">
    <property type="entry name" value="MFS general substrate transporter"/>
    <property type="match status" value="1"/>
</dbReference>
<evidence type="ECO:0000313" key="2">
    <source>
        <dbReference type="EMBL" id="QNV40513.1"/>
    </source>
</evidence>
<accession>A0A7H2BLG7</accession>
<sequence>MHKTSNLKFLMWALSVLTYVLAAVNRSSFSALGIVAQEHFSAEAALISTFVVVQLAVYAAAQIPVGILLDRLGASVMLCAGLFQYQPDQRFDRAKRHAHCGDTLGGISSFAGLDGRV</sequence>
<dbReference type="RefSeq" id="WP_186303144.1">
    <property type="nucleotide sequence ID" value="NZ_CP061538.1"/>
</dbReference>
<dbReference type="Gene3D" id="1.20.1250.20">
    <property type="entry name" value="MFS general substrate transporter like domains"/>
    <property type="match status" value="1"/>
</dbReference>
<reference evidence="2 3" key="1">
    <citation type="submission" date="2020-09" db="EMBL/GenBank/DDBJ databases">
        <title>Investigation of environmental microbe.</title>
        <authorList>
            <person name="Ou Y."/>
            <person name="Kang Q."/>
        </authorList>
    </citation>
    <scope>NUCLEOTIDE SEQUENCE [LARGE SCALE GENOMIC DNA]</scope>
    <source>
        <strain evidence="2 3">KJZ-9</strain>
    </source>
</reference>
<keyword evidence="1" id="KW-0812">Transmembrane</keyword>
<dbReference type="KEGG" id="rama:IDM48_03620"/>
<protein>
    <recommendedName>
        <fullName evidence="4">MFS transporter</fullName>
    </recommendedName>
</protein>
<dbReference type="Proteomes" id="UP000516421">
    <property type="component" value="Chromosome"/>
</dbReference>
<gene>
    <name evidence="2" type="ORF">IDM48_03620</name>
</gene>
<feature type="transmembrane region" description="Helical" evidence="1">
    <location>
        <begin position="46"/>
        <end position="69"/>
    </location>
</feature>